<sequence length="108" mass="11796">MDFTVTNQSETIGGVQQTYTITHITHIVGNVNVRLFIHGLECKILHGYVKRKAGVQWNCPNDAISVIQRGRGPNVTRTATEKSPNVKGMKAAQKAAQQQLTNDPQGGL</sequence>
<dbReference type="EMBL" id="JYDW01000151">
    <property type="protein sequence ID" value="KRZ53886.1"/>
    <property type="molecule type" value="Genomic_DNA"/>
</dbReference>
<keyword evidence="3" id="KW-1185">Reference proteome</keyword>
<accession>A0A0V1L4A7</accession>
<dbReference type="AlphaFoldDB" id="A0A0V1L4A7"/>
<feature type="region of interest" description="Disordered" evidence="1">
    <location>
        <begin position="71"/>
        <end position="108"/>
    </location>
</feature>
<name>A0A0V1L4A7_9BILA</name>
<dbReference type="Proteomes" id="UP000054721">
    <property type="component" value="Unassembled WGS sequence"/>
</dbReference>
<comment type="caution">
    <text evidence="2">The sequence shown here is derived from an EMBL/GenBank/DDBJ whole genome shotgun (WGS) entry which is preliminary data.</text>
</comment>
<proteinExistence type="predicted"/>
<evidence type="ECO:0000256" key="1">
    <source>
        <dbReference type="SAM" id="MobiDB-lite"/>
    </source>
</evidence>
<feature type="compositionally biased region" description="Low complexity" evidence="1">
    <location>
        <begin position="90"/>
        <end position="99"/>
    </location>
</feature>
<reference evidence="2 3" key="1">
    <citation type="submission" date="2015-05" db="EMBL/GenBank/DDBJ databases">
        <title>Evolution of Trichinella species and genotypes.</title>
        <authorList>
            <person name="Korhonen P.K."/>
            <person name="Edoardo P."/>
            <person name="Giuseppe L.R."/>
            <person name="Gasser R.B."/>
        </authorList>
    </citation>
    <scope>NUCLEOTIDE SEQUENCE [LARGE SCALE GENOMIC DNA]</scope>
    <source>
        <strain evidence="2">ISS10</strain>
    </source>
</reference>
<evidence type="ECO:0000313" key="2">
    <source>
        <dbReference type="EMBL" id="KRZ53886.1"/>
    </source>
</evidence>
<organism evidence="2 3">
    <name type="scientific">Trichinella nativa</name>
    <dbReference type="NCBI Taxonomy" id="6335"/>
    <lineage>
        <taxon>Eukaryota</taxon>
        <taxon>Metazoa</taxon>
        <taxon>Ecdysozoa</taxon>
        <taxon>Nematoda</taxon>
        <taxon>Enoplea</taxon>
        <taxon>Dorylaimia</taxon>
        <taxon>Trichinellida</taxon>
        <taxon>Trichinellidae</taxon>
        <taxon>Trichinella</taxon>
    </lineage>
</organism>
<protein>
    <submittedName>
        <fullName evidence="2">Uncharacterized protein</fullName>
    </submittedName>
</protein>
<evidence type="ECO:0000313" key="3">
    <source>
        <dbReference type="Proteomes" id="UP000054721"/>
    </source>
</evidence>
<gene>
    <name evidence="2" type="ORF">T02_7984</name>
</gene>